<dbReference type="Pfam" id="PF00732">
    <property type="entry name" value="GMC_oxred_N"/>
    <property type="match status" value="1"/>
</dbReference>
<dbReference type="PIRSF" id="PIRSF000137">
    <property type="entry name" value="Alcohol_oxidase"/>
    <property type="match status" value="1"/>
</dbReference>
<dbReference type="Gene3D" id="3.30.560.10">
    <property type="entry name" value="Glucose Oxidase, domain 3"/>
    <property type="match status" value="1"/>
</dbReference>
<dbReference type="Pfam" id="PF05199">
    <property type="entry name" value="GMC_oxred_C"/>
    <property type="match status" value="1"/>
</dbReference>
<name>A0A2U3DTS5_PURLI</name>
<dbReference type="InterPro" id="IPR036188">
    <property type="entry name" value="FAD/NAD-bd_sf"/>
</dbReference>
<reference evidence="6 7" key="1">
    <citation type="journal article" date="2016" name="Front. Microbiol.">
        <title>Genome and transcriptome sequences reveal the specific parasitism of the nematophagous Purpureocillium lilacinum 36-1.</title>
        <authorList>
            <person name="Xie J."/>
            <person name="Li S."/>
            <person name="Mo C."/>
            <person name="Xiao X."/>
            <person name="Peng D."/>
            <person name="Wang G."/>
            <person name="Xiao Y."/>
        </authorList>
    </citation>
    <scope>NUCLEOTIDE SEQUENCE [LARGE SCALE GENOMIC DNA]</scope>
    <source>
        <strain evidence="6 7">36-1</strain>
    </source>
</reference>
<comment type="caution">
    <text evidence="6">The sequence shown here is derived from an EMBL/GenBank/DDBJ whole genome shotgun (WGS) entry which is preliminary data.</text>
</comment>
<dbReference type="SUPFAM" id="SSF51905">
    <property type="entry name" value="FAD/NAD(P)-binding domain"/>
    <property type="match status" value="1"/>
</dbReference>
<feature type="domain" description="Glucose-methanol-choline oxidoreductase N-terminal" evidence="5">
    <location>
        <begin position="86"/>
        <end position="109"/>
    </location>
</feature>
<dbReference type="Proteomes" id="UP000245956">
    <property type="component" value="Unassembled WGS sequence"/>
</dbReference>
<sequence>MMGVSDTDWDYVLVGGGLSATVLASSLIRFDASLKILVVEAGPNANDATDIVYANSTNLVGGAYDWKDKTVPQAHLGGRSVDVPAGRALGGGTVINMCGWIRGDKADYDLWGEVVGDKRWSYAGLLPYMRQTETLHSTAIDAEQRGATGHMHIQTVSGTKRAFPLRASVLKSWEEVGVSALPNFDANAGCALGVAELHENRSSGRREISSAVYPLDGVTVVTDTMVAMILVDNEGRPRARGIQLEDGTQVQAKEVIVTAGAVRMPQILMLSGIGPAAQLRKHGIAVSLDSPDVGKNLCDHTLLATAWKLKDPSAGHALGSNNPLFQQEQFAWGQPIDFVVTTGAQDKAGLAKAIEADEGVAPDPATHPLLKQERAFNEHLIIYAGAPDGSAIGLFHVNLLPTARGTVTLASADVRDTPLIDPNFLGTEVDKFIARDGIRQQIRIAGSTDTVLGRDILSGEMGAPGFDGVFTPESTDDFIDGRIAAGLGSCYHSMGTAAMGKVVDPDLRVKGVDSLRVVDASVLPVSITGHLQVAVYALALQAADIIHRDIREHKQ</sequence>
<proteinExistence type="inferred from homology"/>
<dbReference type="PANTHER" id="PTHR11552:SF123">
    <property type="entry name" value="GMC OXIDOREDUCTASE (AFU_ORTHOLOGUE AFUA_2G01770)-RELATED"/>
    <property type="match status" value="1"/>
</dbReference>
<dbReference type="GO" id="GO:0016614">
    <property type="term" value="F:oxidoreductase activity, acting on CH-OH group of donors"/>
    <property type="evidence" value="ECO:0007669"/>
    <property type="project" value="InterPro"/>
</dbReference>
<feature type="active site" description="Proton donor" evidence="2">
    <location>
        <position position="492"/>
    </location>
</feature>
<evidence type="ECO:0000259" key="5">
    <source>
        <dbReference type="PROSITE" id="PS00623"/>
    </source>
</evidence>
<feature type="binding site" evidence="3">
    <location>
        <position position="226"/>
    </location>
    <ligand>
        <name>FAD</name>
        <dbReference type="ChEBI" id="CHEBI:57692"/>
    </ligand>
</feature>
<dbReference type="InterPro" id="IPR000172">
    <property type="entry name" value="GMC_OxRdtase_N"/>
</dbReference>
<gene>
    <name evidence="6" type="ORF">PCL_06857</name>
</gene>
<dbReference type="GO" id="GO:0050660">
    <property type="term" value="F:flavin adenine dinucleotide binding"/>
    <property type="evidence" value="ECO:0007669"/>
    <property type="project" value="InterPro"/>
</dbReference>
<evidence type="ECO:0000256" key="4">
    <source>
        <dbReference type="RuleBase" id="RU003968"/>
    </source>
</evidence>
<evidence type="ECO:0000256" key="3">
    <source>
        <dbReference type="PIRSR" id="PIRSR000137-2"/>
    </source>
</evidence>
<organism evidence="6 7">
    <name type="scientific">Purpureocillium lilacinum</name>
    <name type="common">Paecilomyces lilacinus</name>
    <dbReference type="NCBI Taxonomy" id="33203"/>
    <lineage>
        <taxon>Eukaryota</taxon>
        <taxon>Fungi</taxon>
        <taxon>Dikarya</taxon>
        <taxon>Ascomycota</taxon>
        <taxon>Pezizomycotina</taxon>
        <taxon>Sordariomycetes</taxon>
        <taxon>Hypocreomycetidae</taxon>
        <taxon>Hypocreales</taxon>
        <taxon>Ophiocordycipitaceae</taxon>
        <taxon>Purpureocillium</taxon>
    </lineage>
</organism>
<dbReference type="Gene3D" id="3.50.50.60">
    <property type="entry name" value="FAD/NAD(P)-binding domain"/>
    <property type="match status" value="1"/>
</dbReference>
<evidence type="ECO:0000313" key="7">
    <source>
        <dbReference type="Proteomes" id="UP000245956"/>
    </source>
</evidence>
<evidence type="ECO:0000256" key="2">
    <source>
        <dbReference type="PIRSR" id="PIRSR000137-1"/>
    </source>
</evidence>
<dbReference type="SUPFAM" id="SSF54373">
    <property type="entry name" value="FAD-linked reductases, C-terminal domain"/>
    <property type="match status" value="1"/>
</dbReference>
<accession>A0A2U3DTS5</accession>
<dbReference type="PROSITE" id="PS00623">
    <property type="entry name" value="GMC_OXRED_1"/>
    <property type="match status" value="1"/>
</dbReference>
<dbReference type="AlphaFoldDB" id="A0A2U3DTS5"/>
<dbReference type="PANTHER" id="PTHR11552">
    <property type="entry name" value="GLUCOSE-METHANOL-CHOLINE GMC OXIDOREDUCTASE"/>
    <property type="match status" value="1"/>
</dbReference>
<protein>
    <recommendedName>
        <fullName evidence="5">Glucose-methanol-choline oxidoreductase N-terminal domain-containing protein</fullName>
    </recommendedName>
</protein>
<evidence type="ECO:0000256" key="1">
    <source>
        <dbReference type="ARBA" id="ARBA00010790"/>
    </source>
</evidence>
<dbReference type="EMBL" id="LCWV01000031">
    <property type="protein sequence ID" value="PWI65652.1"/>
    <property type="molecule type" value="Genomic_DNA"/>
</dbReference>
<comment type="similarity">
    <text evidence="1 4">Belongs to the GMC oxidoreductase family.</text>
</comment>
<dbReference type="InterPro" id="IPR012132">
    <property type="entry name" value="GMC_OxRdtase"/>
</dbReference>
<keyword evidence="3 4" id="KW-0274">FAD</keyword>
<comment type="cofactor">
    <cofactor evidence="3">
        <name>FAD</name>
        <dbReference type="ChEBI" id="CHEBI:57692"/>
    </cofactor>
</comment>
<evidence type="ECO:0000313" key="6">
    <source>
        <dbReference type="EMBL" id="PWI65652.1"/>
    </source>
</evidence>
<dbReference type="InterPro" id="IPR007867">
    <property type="entry name" value="GMC_OxRtase_C"/>
</dbReference>
<feature type="active site" description="Proton acceptor" evidence="2">
    <location>
        <position position="530"/>
    </location>
</feature>
<keyword evidence="4" id="KW-0285">Flavoprotein</keyword>